<accession>A0ABP9CAE6</accession>
<sequence length="93" mass="10775">MESALLRRVLRSILFDFVLAWIRAAAFIVVLIVICGWIGEFFGFGMFLGIVFGWLSLWALYLYMLVLRREIAESKARREEADRRLGIADDHGH</sequence>
<feature type="transmembrane region" description="Helical" evidence="2">
    <location>
        <begin position="12"/>
        <end position="39"/>
    </location>
</feature>
<evidence type="ECO:0000256" key="2">
    <source>
        <dbReference type="SAM" id="Phobius"/>
    </source>
</evidence>
<dbReference type="EMBL" id="BAABJE010000023">
    <property type="protein sequence ID" value="GAA4805344.1"/>
    <property type="molecule type" value="Genomic_DNA"/>
</dbReference>
<evidence type="ECO:0000313" key="4">
    <source>
        <dbReference type="Proteomes" id="UP001499959"/>
    </source>
</evidence>
<evidence type="ECO:0000313" key="3">
    <source>
        <dbReference type="EMBL" id="GAA4805344.1"/>
    </source>
</evidence>
<dbReference type="RefSeq" id="WP_345304656.1">
    <property type="nucleotide sequence ID" value="NZ_BAABJE010000023.1"/>
</dbReference>
<feature type="transmembrane region" description="Helical" evidence="2">
    <location>
        <begin position="45"/>
        <end position="67"/>
    </location>
</feature>
<proteinExistence type="predicted"/>
<feature type="region of interest" description="Disordered" evidence="1">
    <location>
        <begin position="74"/>
        <end position="93"/>
    </location>
</feature>
<gene>
    <name evidence="3" type="ORF">GCM10023307_34990</name>
</gene>
<keyword evidence="2" id="KW-1133">Transmembrane helix</keyword>
<protein>
    <recommendedName>
        <fullName evidence="5">DUF4229 domain-containing protein</fullName>
    </recommendedName>
</protein>
<evidence type="ECO:0008006" key="5">
    <source>
        <dbReference type="Google" id="ProtNLM"/>
    </source>
</evidence>
<reference evidence="4" key="1">
    <citation type="journal article" date="2019" name="Int. J. Syst. Evol. Microbiol.">
        <title>The Global Catalogue of Microorganisms (GCM) 10K type strain sequencing project: providing services to taxonomists for standard genome sequencing and annotation.</title>
        <authorList>
            <consortium name="The Broad Institute Genomics Platform"/>
            <consortium name="The Broad Institute Genome Sequencing Center for Infectious Disease"/>
            <person name="Wu L."/>
            <person name="Ma J."/>
        </authorList>
    </citation>
    <scope>NUCLEOTIDE SEQUENCE [LARGE SCALE GENOMIC DNA]</scope>
    <source>
        <strain evidence="4">JCM 18204</strain>
    </source>
</reference>
<organism evidence="3 4">
    <name type="scientific">Lysobacter hankyongensis</name>
    <dbReference type="NCBI Taxonomy" id="1176535"/>
    <lineage>
        <taxon>Bacteria</taxon>
        <taxon>Pseudomonadati</taxon>
        <taxon>Pseudomonadota</taxon>
        <taxon>Gammaproteobacteria</taxon>
        <taxon>Lysobacterales</taxon>
        <taxon>Lysobacteraceae</taxon>
        <taxon>Lysobacter</taxon>
    </lineage>
</organism>
<keyword evidence="2" id="KW-0812">Transmembrane</keyword>
<dbReference type="Proteomes" id="UP001499959">
    <property type="component" value="Unassembled WGS sequence"/>
</dbReference>
<comment type="caution">
    <text evidence="3">The sequence shown here is derived from an EMBL/GenBank/DDBJ whole genome shotgun (WGS) entry which is preliminary data.</text>
</comment>
<name>A0ABP9CAE6_9GAMM</name>
<keyword evidence="4" id="KW-1185">Reference proteome</keyword>
<keyword evidence="2" id="KW-0472">Membrane</keyword>
<evidence type="ECO:0000256" key="1">
    <source>
        <dbReference type="SAM" id="MobiDB-lite"/>
    </source>
</evidence>